<comment type="caution">
    <text evidence="1">The sequence shown here is derived from an EMBL/GenBank/DDBJ whole genome shotgun (WGS) entry which is preliminary data.</text>
</comment>
<protein>
    <submittedName>
        <fullName evidence="1">Uncharacterized protein</fullName>
    </submittedName>
</protein>
<sequence length="120" mass="13598">MKATPAIPYSHTSWPDAVASTMLFADHKHEEVVKLLQQTHSEELMAAKIGHEESVNGFTWKIISHYRLGQVTRPSRVSSTWGTQSMAQCVSISQIPARPWGKARAIQWKKKKKQKTKKNS</sequence>
<accession>A0A0M8P6P6</accession>
<organism evidence="1 2">
    <name type="scientific">Penicillium nordicum</name>
    <dbReference type="NCBI Taxonomy" id="229535"/>
    <lineage>
        <taxon>Eukaryota</taxon>
        <taxon>Fungi</taxon>
        <taxon>Dikarya</taxon>
        <taxon>Ascomycota</taxon>
        <taxon>Pezizomycotina</taxon>
        <taxon>Eurotiomycetes</taxon>
        <taxon>Eurotiomycetidae</taxon>
        <taxon>Eurotiales</taxon>
        <taxon>Aspergillaceae</taxon>
        <taxon>Penicillium</taxon>
    </lineage>
</organism>
<name>A0A0M8P6P6_9EURO</name>
<gene>
    <name evidence="1" type="ORF">ACN38_g2805</name>
</gene>
<proteinExistence type="predicted"/>
<dbReference type="Proteomes" id="UP000037696">
    <property type="component" value="Unassembled WGS sequence"/>
</dbReference>
<dbReference type="AlphaFoldDB" id="A0A0M8P6P6"/>
<reference evidence="1 2" key="1">
    <citation type="submission" date="2015-08" db="EMBL/GenBank/DDBJ databases">
        <title>Genome sequencing of Penicillium nordicum.</title>
        <authorList>
            <person name="Nguyen H.D."/>
            <person name="Seifert K.A."/>
        </authorList>
    </citation>
    <scope>NUCLEOTIDE SEQUENCE [LARGE SCALE GENOMIC DNA]</scope>
    <source>
        <strain evidence="1 2">DAOMC 185683</strain>
    </source>
</reference>
<dbReference type="EMBL" id="LHQQ01000031">
    <property type="protein sequence ID" value="KOS46268.1"/>
    <property type="molecule type" value="Genomic_DNA"/>
</dbReference>
<evidence type="ECO:0000313" key="1">
    <source>
        <dbReference type="EMBL" id="KOS46268.1"/>
    </source>
</evidence>
<evidence type="ECO:0000313" key="2">
    <source>
        <dbReference type="Proteomes" id="UP000037696"/>
    </source>
</evidence>
<keyword evidence="2" id="KW-1185">Reference proteome</keyword>